<evidence type="ECO:0000313" key="14">
    <source>
        <dbReference type="Proteomes" id="UP000701680"/>
    </source>
</evidence>
<sequence length="1046" mass="114591">MKRTKRIAAWILSAVMAVSLLPALPARAEENPPQDAKMELVASYDMSHKDGVLKDQSGNGNDAPYSGFAEENFVVEDGENVLNFEGKKEQYVTLPAGLIEKEAFAIEAVFQAKAEGNSWLFCLGTKVNKWPNVKNYAFFCPAQGNNNNGKQGNVRTGIKDGSSELLLDESMKLDLNQYHTVRYEFQQGLLKVSVDGNLVGERETGYSIQEILKNGTEGDAMGYIGKSLYSPDPTFKGNLKSFKILAETKDHSDAGKLAEAKEALNLPYNETTQPVYGNITLPSTGLNETTITWKETDGKGIVDVEEHANEGYDPTPAGTVTRPAEDTVVTMKATISLGELSDTKEFKFLVKAAVPKLTEEDYTDYFFGYFAGEGYSDGEQIYFAASEDGIGWNDLNGNKPVLTSGKGEKGVRDPFLIRSPEGDKFYMIATDLKIYGNNDWGAAQRAGSQSLMVWESNDLVNWSDMRMVEVSASIDAGCTWAPEATYDPITGEYIVYWASKTSADNYGKQIVYYAKTRDFYSFTEPKKFIEKNESSIDTTVIYNDKEDMYYRYTKNEGGNTNELGAKTKSIFIEKSRTLLGEWTPVGSESLNANQGVEGPTIFKFNADDSENDQWCLLVDNFGGIGYYPLLTNDLASGEFTRPDDATHLMPSRARHGTPIRITREEYDAVMAKWGDVAPENAEEEQLKPVLEYDFETVDQTIVTDVSGNGNDAVLNGNAAIKEGQDGSGNALYLDGSNGTFAELPVGFFDGRDTFSISMDVKPEKVDGDFFTFTFGQGSNKYYFLKTSKDSLKSVMTTRSYGREFGFTQKVEEPVKDQWLHLTVVMDDGTMKLYLGENLIAEQNDIPISVKDLGVGLKSYLGKSFYGNDAYFQGYFDNVKVYNRVLRDVEIAGGVLGDKTELNQLLEEYKNVDGTLYTKDTYEAFQKAYEAAQKVSEDPDALEDAVAEAVRALKEAYGNLEKVKDPDEGQGGQGGQGDQNEGQGGQTGPNGSGNGQGSGSASSGSDKGAGNKAGSVKTGDTAPVAGWAAAFLLAGAAVVVMRKRKKI</sequence>
<dbReference type="Pfam" id="PF20578">
    <property type="entry name" value="aBig_2"/>
    <property type="match status" value="1"/>
</dbReference>
<dbReference type="SMART" id="SM00560">
    <property type="entry name" value="LamGL"/>
    <property type="match status" value="1"/>
</dbReference>
<evidence type="ECO:0000256" key="1">
    <source>
        <dbReference type="ARBA" id="ARBA00004834"/>
    </source>
</evidence>
<dbReference type="Pfam" id="PF04616">
    <property type="entry name" value="Glyco_hydro_43"/>
    <property type="match status" value="1"/>
</dbReference>
<reference evidence="12" key="2">
    <citation type="submission" date="2020-02" db="EMBL/GenBank/DDBJ databases">
        <authorList>
            <person name="Littmann E."/>
            <person name="Sorbara M."/>
        </authorList>
    </citation>
    <scope>NUCLEOTIDE SEQUENCE</scope>
    <source>
        <strain evidence="12">MSK.17.11</strain>
        <strain evidence="11">MSK.17.38</strain>
    </source>
</reference>
<dbReference type="AlphaFoldDB" id="A0A850HKL5"/>
<dbReference type="Gene3D" id="2.60.120.200">
    <property type="match status" value="2"/>
</dbReference>
<evidence type="ECO:0000256" key="9">
    <source>
        <dbReference type="SAM" id="SignalP"/>
    </source>
</evidence>
<keyword evidence="3 9" id="KW-0732">Signal</keyword>
<dbReference type="GO" id="GO:0005975">
    <property type="term" value="P:carbohydrate metabolic process"/>
    <property type="evidence" value="ECO:0007669"/>
    <property type="project" value="InterPro"/>
</dbReference>
<dbReference type="PANTHER" id="PTHR43301:SF3">
    <property type="entry name" value="ARABINAN ENDO-1,5-ALPHA-L-ARABINOSIDASE A-RELATED"/>
    <property type="match status" value="1"/>
</dbReference>
<evidence type="ECO:0000313" key="11">
    <source>
        <dbReference type="EMBL" id="NSK13448.1"/>
    </source>
</evidence>
<keyword evidence="8" id="KW-0472">Membrane</keyword>
<accession>A0A850HKL5</accession>
<protein>
    <submittedName>
        <fullName evidence="12">Family 43 glycosylhydrolase</fullName>
    </submittedName>
</protein>
<keyword evidence="8" id="KW-1133">Transmembrane helix</keyword>
<evidence type="ECO:0000313" key="12">
    <source>
        <dbReference type="EMBL" id="NVH57423.1"/>
    </source>
</evidence>
<evidence type="ECO:0000313" key="13">
    <source>
        <dbReference type="Proteomes" id="UP000528555"/>
    </source>
</evidence>
<evidence type="ECO:0000256" key="3">
    <source>
        <dbReference type="ARBA" id="ARBA00022729"/>
    </source>
</evidence>
<comment type="caution">
    <text evidence="12">The sequence shown here is derived from an EMBL/GenBank/DDBJ whole genome shotgun (WGS) entry which is preliminary data.</text>
</comment>
<dbReference type="InterPro" id="IPR050727">
    <property type="entry name" value="GH43_arabinanases"/>
</dbReference>
<dbReference type="EMBL" id="JAAIUO010000001">
    <property type="protein sequence ID" value="NSK13448.1"/>
    <property type="molecule type" value="Genomic_DNA"/>
</dbReference>
<dbReference type="RefSeq" id="WP_173814149.1">
    <property type="nucleotide sequence ID" value="NZ_JAAITX010000001.1"/>
</dbReference>
<feature type="domain" description="LamG-like jellyroll fold" evidence="10">
    <location>
        <begin position="752"/>
        <end position="888"/>
    </location>
</feature>
<feature type="transmembrane region" description="Helical" evidence="8">
    <location>
        <begin position="1023"/>
        <end position="1040"/>
    </location>
</feature>
<dbReference type="Pfam" id="PF13385">
    <property type="entry name" value="Laminin_G_3"/>
    <property type="match status" value="1"/>
</dbReference>
<evidence type="ECO:0000256" key="5">
    <source>
        <dbReference type="ARBA" id="ARBA00023157"/>
    </source>
</evidence>
<dbReference type="InterPro" id="IPR013320">
    <property type="entry name" value="ConA-like_dom_sf"/>
</dbReference>
<evidence type="ECO:0000256" key="8">
    <source>
        <dbReference type="SAM" id="Phobius"/>
    </source>
</evidence>
<dbReference type="InterPro" id="IPR006710">
    <property type="entry name" value="Glyco_hydro_43"/>
</dbReference>
<name>A0A850HKL5_9FIRM</name>
<organism evidence="12 13">
    <name type="scientific">Dorea phocaeensis</name>
    <dbReference type="NCBI Taxonomy" id="2040291"/>
    <lineage>
        <taxon>Bacteria</taxon>
        <taxon>Bacillati</taxon>
        <taxon>Bacillota</taxon>
        <taxon>Clostridia</taxon>
        <taxon>Lachnospirales</taxon>
        <taxon>Lachnospiraceae</taxon>
        <taxon>Dorea</taxon>
    </lineage>
</organism>
<dbReference type="GO" id="GO:0004553">
    <property type="term" value="F:hydrolase activity, hydrolyzing O-glycosyl compounds"/>
    <property type="evidence" value="ECO:0007669"/>
    <property type="project" value="InterPro"/>
</dbReference>
<evidence type="ECO:0000256" key="2">
    <source>
        <dbReference type="ARBA" id="ARBA00009865"/>
    </source>
</evidence>
<proteinExistence type="inferred from homology"/>
<gene>
    <name evidence="12" type="ORF">G5A66_01920</name>
    <name evidence="11" type="ORF">G5A75_00890</name>
</gene>
<feature type="compositionally biased region" description="Gly residues" evidence="7">
    <location>
        <begin position="968"/>
        <end position="997"/>
    </location>
</feature>
<feature type="region of interest" description="Disordered" evidence="7">
    <location>
        <begin position="957"/>
        <end position="1016"/>
    </location>
</feature>
<dbReference type="PANTHER" id="PTHR43301">
    <property type="entry name" value="ARABINAN ENDO-1,5-ALPHA-L-ARABINOSIDASE"/>
    <property type="match status" value="1"/>
</dbReference>
<dbReference type="EMBL" id="JAAITX010000001">
    <property type="protein sequence ID" value="NVH57423.1"/>
    <property type="molecule type" value="Genomic_DNA"/>
</dbReference>
<dbReference type="InterPro" id="IPR046780">
    <property type="entry name" value="aBig_2"/>
</dbReference>
<feature type="compositionally biased region" description="Low complexity" evidence="7">
    <location>
        <begin position="998"/>
        <end position="1014"/>
    </location>
</feature>
<dbReference type="Proteomes" id="UP000528555">
    <property type="component" value="Unassembled WGS sequence"/>
</dbReference>
<keyword evidence="8" id="KW-0812">Transmembrane</keyword>
<evidence type="ECO:0000256" key="4">
    <source>
        <dbReference type="ARBA" id="ARBA00022801"/>
    </source>
</evidence>
<evidence type="ECO:0000259" key="10">
    <source>
        <dbReference type="SMART" id="SM00560"/>
    </source>
</evidence>
<dbReference type="InterPro" id="IPR023296">
    <property type="entry name" value="Glyco_hydro_beta-prop_sf"/>
</dbReference>
<keyword evidence="13" id="KW-1185">Reference proteome</keyword>
<dbReference type="CDD" id="cd08983">
    <property type="entry name" value="GH43_Bt3655-like"/>
    <property type="match status" value="1"/>
</dbReference>
<dbReference type="Gene3D" id="1.20.1270.90">
    <property type="entry name" value="AF1782-like"/>
    <property type="match status" value="1"/>
</dbReference>
<comment type="pathway">
    <text evidence="1">Glycan metabolism; L-arabinan degradation.</text>
</comment>
<keyword evidence="6" id="KW-0326">Glycosidase</keyword>
<dbReference type="Gene3D" id="2.115.10.20">
    <property type="entry name" value="Glycosyl hydrolase domain, family 43"/>
    <property type="match status" value="1"/>
</dbReference>
<evidence type="ECO:0000256" key="7">
    <source>
        <dbReference type="SAM" id="MobiDB-lite"/>
    </source>
</evidence>
<dbReference type="InterPro" id="IPR006558">
    <property type="entry name" value="LamG-like"/>
</dbReference>
<comment type="similarity">
    <text evidence="2">Belongs to the glycosyl hydrolase 43 family.</text>
</comment>
<keyword evidence="5" id="KW-1015">Disulfide bond</keyword>
<dbReference type="SUPFAM" id="SSF49899">
    <property type="entry name" value="Concanavalin A-like lectins/glucanases"/>
    <property type="match status" value="2"/>
</dbReference>
<feature type="signal peptide" evidence="9">
    <location>
        <begin position="1"/>
        <end position="28"/>
    </location>
</feature>
<evidence type="ECO:0000256" key="6">
    <source>
        <dbReference type="ARBA" id="ARBA00023295"/>
    </source>
</evidence>
<dbReference type="Proteomes" id="UP000701680">
    <property type="component" value="Unassembled WGS sequence"/>
</dbReference>
<keyword evidence="4 12" id="KW-0378">Hydrolase</keyword>
<dbReference type="SUPFAM" id="SSF75005">
    <property type="entry name" value="Arabinanase/levansucrase/invertase"/>
    <property type="match status" value="2"/>
</dbReference>
<reference evidence="13 14" key="1">
    <citation type="journal article" date="2020" name="Cell Host Microbe">
        <title>Functional and Genomic Variation between Human-Derived Isolates of Lachnospiraceae Reveals Inter- and Intra-Species Diversity.</title>
        <authorList>
            <person name="Sorbara M.T."/>
            <person name="Littmann E.R."/>
            <person name="Fontana E."/>
            <person name="Moody T.U."/>
            <person name="Kohout C.E."/>
            <person name="Gjonbalaj M."/>
            <person name="Eaton V."/>
            <person name="Seok R."/>
            <person name="Leiner I.M."/>
            <person name="Pamer E.G."/>
        </authorList>
    </citation>
    <scope>NUCLEOTIDE SEQUENCE [LARGE SCALE GENOMIC DNA]</scope>
    <source>
        <strain evidence="12 13">MSK.17.11</strain>
        <strain evidence="11 14">MSK.17.38</strain>
    </source>
</reference>
<feature type="chain" id="PRO_5032436524" evidence="9">
    <location>
        <begin position="29"/>
        <end position="1046"/>
    </location>
</feature>